<keyword evidence="10" id="KW-0594">Phospholipid biosynthesis</keyword>
<evidence type="ECO:0000256" key="10">
    <source>
        <dbReference type="ARBA" id="ARBA00023209"/>
    </source>
</evidence>
<dbReference type="RefSeq" id="WP_346759783.1">
    <property type="nucleotide sequence ID" value="NZ_JAUJEB010000004.1"/>
</dbReference>
<comment type="cofactor">
    <cofactor evidence="1">
        <name>Mg(2+)</name>
        <dbReference type="ChEBI" id="CHEBI:18420"/>
    </cofactor>
</comment>
<keyword evidence="7" id="KW-0067">ATP-binding</keyword>
<dbReference type="EMBL" id="JAUJEB010000004">
    <property type="protein sequence ID" value="MDN5214450.1"/>
    <property type="molecule type" value="Genomic_DNA"/>
</dbReference>
<keyword evidence="11" id="KW-1208">Phospholipid metabolism</keyword>
<dbReference type="InterPro" id="IPR016064">
    <property type="entry name" value="NAD/diacylglycerol_kinase_sf"/>
</dbReference>
<accession>A0ABT8L9M0</accession>
<evidence type="ECO:0000259" key="12">
    <source>
        <dbReference type="PROSITE" id="PS50146"/>
    </source>
</evidence>
<dbReference type="Gene3D" id="2.60.200.40">
    <property type="match status" value="1"/>
</dbReference>
<evidence type="ECO:0000256" key="6">
    <source>
        <dbReference type="ARBA" id="ARBA00022777"/>
    </source>
</evidence>
<dbReference type="InterPro" id="IPR017438">
    <property type="entry name" value="ATP-NAD_kinase_N"/>
</dbReference>
<dbReference type="InterPro" id="IPR050187">
    <property type="entry name" value="Lipid_Phosphate_FormReg"/>
</dbReference>
<dbReference type="Pfam" id="PF00781">
    <property type="entry name" value="DAGK_cat"/>
    <property type="match status" value="1"/>
</dbReference>
<proteinExistence type="predicted"/>
<evidence type="ECO:0000313" key="14">
    <source>
        <dbReference type="Proteomes" id="UP001172083"/>
    </source>
</evidence>
<evidence type="ECO:0000256" key="1">
    <source>
        <dbReference type="ARBA" id="ARBA00001946"/>
    </source>
</evidence>
<evidence type="ECO:0000256" key="9">
    <source>
        <dbReference type="ARBA" id="ARBA00023098"/>
    </source>
</evidence>
<keyword evidence="2" id="KW-0444">Lipid biosynthesis</keyword>
<keyword evidence="14" id="KW-1185">Reference proteome</keyword>
<organism evidence="13 14">
    <name type="scientific">Agaribacillus aureus</name>
    <dbReference type="NCBI Taxonomy" id="3051825"/>
    <lineage>
        <taxon>Bacteria</taxon>
        <taxon>Pseudomonadati</taxon>
        <taxon>Bacteroidota</taxon>
        <taxon>Cytophagia</taxon>
        <taxon>Cytophagales</taxon>
        <taxon>Splendidivirgaceae</taxon>
        <taxon>Agaribacillus</taxon>
    </lineage>
</organism>
<evidence type="ECO:0000256" key="2">
    <source>
        <dbReference type="ARBA" id="ARBA00022516"/>
    </source>
</evidence>
<evidence type="ECO:0000256" key="7">
    <source>
        <dbReference type="ARBA" id="ARBA00022840"/>
    </source>
</evidence>
<dbReference type="NCBIfam" id="TIGR00147">
    <property type="entry name" value="YegS/Rv2252/BmrU family lipid kinase"/>
    <property type="match status" value="1"/>
</dbReference>
<keyword evidence="9" id="KW-0443">Lipid metabolism</keyword>
<keyword evidence="8" id="KW-0460">Magnesium</keyword>
<evidence type="ECO:0000256" key="3">
    <source>
        <dbReference type="ARBA" id="ARBA00022679"/>
    </source>
</evidence>
<protein>
    <submittedName>
        <fullName evidence="13">Diacylglycerol kinase family lipid kinase</fullName>
    </submittedName>
</protein>
<feature type="domain" description="DAGKc" evidence="12">
    <location>
        <begin position="2"/>
        <end position="132"/>
    </location>
</feature>
<dbReference type="PANTHER" id="PTHR12358">
    <property type="entry name" value="SPHINGOSINE KINASE"/>
    <property type="match status" value="1"/>
</dbReference>
<dbReference type="Pfam" id="PF19279">
    <property type="entry name" value="YegS_C"/>
    <property type="match status" value="1"/>
</dbReference>
<dbReference type="PANTHER" id="PTHR12358:SF106">
    <property type="entry name" value="LIPID KINASE YEGS"/>
    <property type="match status" value="1"/>
</dbReference>
<keyword evidence="4" id="KW-0479">Metal-binding</keyword>
<dbReference type="InterPro" id="IPR045540">
    <property type="entry name" value="YegS/DAGK_C"/>
</dbReference>
<evidence type="ECO:0000256" key="4">
    <source>
        <dbReference type="ARBA" id="ARBA00022723"/>
    </source>
</evidence>
<keyword evidence="6 13" id="KW-0418">Kinase</keyword>
<dbReference type="InterPro" id="IPR001206">
    <property type="entry name" value="Diacylglycerol_kinase_cat_dom"/>
</dbReference>
<dbReference type="SMART" id="SM00046">
    <property type="entry name" value="DAGKc"/>
    <property type="match status" value="1"/>
</dbReference>
<name>A0ABT8L9M0_9BACT</name>
<comment type="caution">
    <text evidence="13">The sequence shown here is derived from an EMBL/GenBank/DDBJ whole genome shotgun (WGS) entry which is preliminary data.</text>
</comment>
<evidence type="ECO:0000256" key="11">
    <source>
        <dbReference type="ARBA" id="ARBA00023264"/>
    </source>
</evidence>
<evidence type="ECO:0000256" key="5">
    <source>
        <dbReference type="ARBA" id="ARBA00022741"/>
    </source>
</evidence>
<dbReference type="InterPro" id="IPR005218">
    <property type="entry name" value="Diacylglycerol/lipid_kinase"/>
</dbReference>
<dbReference type="PROSITE" id="PS50146">
    <property type="entry name" value="DAGK"/>
    <property type="match status" value="1"/>
</dbReference>
<dbReference type="Proteomes" id="UP001172083">
    <property type="component" value="Unassembled WGS sequence"/>
</dbReference>
<gene>
    <name evidence="13" type="ORF">QQ020_20385</name>
</gene>
<dbReference type="SUPFAM" id="SSF111331">
    <property type="entry name" value="NAD kinase/diacylglycerol kinase-like"/>
    <property type="match status" value="1"/>
</dbReference>
<evidence type="ECO:0000313" key="13">
    <source>
        <dbReference type="EMBL" id="MDN5214450.1"/>
    </source>
</evidence>
<dbReference type="Gene3D" id="3.40.50.10330">
    <property type="entry name" value="Probable inorganic polyphosphate/atp-NAD kinase, domain 1"/>
    <property type="match status" value="1"/>
</dbReference>
<evidence type="ECO:0000256" key="8">
    <source>
        <dbReference type="ARBA" id="ARBA00022842"/>
    </source>
</evidence>
<reference evidence="13" key="1">
    <citation type="submission" date="2023-06" db="EMBL/GenBank/DDBJ databases">
        <title>Genomic of Agaribacillus aureum.</title>
        <authorList>
            <person name="Wang G."/>
        </authorList>
    </citation>
    <scope>NUCLEOTIDE SEQUENCE</scope>
    <source>
        <strain evidence="13">BMA12</strain>
    </source>
</reference>
<sequence>MQRKEKLLFVVNPISGYGKKDQIGALIDKYLDHHKYEYQLFKTNFPGHARELAQKAVSDETDMVIAVGGDGTINEIVNVLAKTQVKLGIIPLGSGNGLGRHVGIPLNPKKAINSINKGKCLPIDTCLVNGVTFVNMAGVGFEAYISKVFNESNERGLLTYLKCVIQHFNNYRTESYEFMVEGKLIKQRYLTIAFANSQQYGNNAYVAPRASIKDGYLDVVFVQTFPFYYWPVLIFKTLTKKLHTSRYIKTHRTKHFHLKAEHPVPMHVDGDFHSSLADFQVEIQPKSLNLIVGKEVI</sequence>
<dbReference type="GO" id="GO:0016301">
    <property type="term" value="F:kinase activity"/>
    <property type="evidence" value="ECO:0007669"/>
    <property type="project" value="UniProtKB-KW"/>
</dbReference>
<keyword evidence="5" id="KW-0547">Nucleotide-binding</keyword>
<keyword evidence="3" id="KW-0808">Transferase</keyword>